<gene>
    <name evidence="1" type="ORF">ACFOX0_33320</name>
</gene>
<keyword evidence="2" id="KW-1185">Reference proteome</keyword>
<accession>A0ABV8KY57</accession>
<protein>
    <submittedName>
        <fullName evidence="1">Uncharacterized protein</fullName>
    </submittedName>
</protein>
<dbReference type="Proteomes" id="UP001595868">
    <property type="component" value="Unassembled WGS sequence"/>
</dbReference>
<reference evidence="2" key="1">
    <citation type="journal article" date="2019" name="Int. J. Syst. Evol. Microbiol.">
        <title>The Global Catalogue of Microorganisms (GCM) 10K type strain sequencing project: providing services to taxonomists for standard genome sequencing and annotation.</title>
        <authorList>
            <consortium name="The Broad Institute Genomics Platform"/>
            <consortium name="The Broad Institute Genome Sequencing Center for Infectious Disease"/>
            <person name="Wu L."/>
            <person name="Ma J."/>
        </authorList>
    </citation>
    <scope>NUCLEOTIDE SEQUENCE [LARGE SCALE GENOMIC DNA]</scope>
    <source>
        <strain evidence="2">2902at01</strain>
    </source>
</reference>
<organism evidence="1 2">
    <name type="scientific">Micromonospora zhanjiangensis</name>
    <dbReference type="NCBI Taxonomy" id="1522057"/>
    <lineage>
        <taxon>Bacteria</taxon>
        <taxon>Bacillati</taxon>
        <taxon>Actinomycetota</taxon>
        <taxon>Actinomycetes</taxon>
        <taxon>Micromonosporales</taxon>
        <taxon>Micromonosporaceae</taxon>
        <taxon>Micromonospora</taxon>
    </lineage>
</organism>
<dbReference type="RefSeq" id="WP_377553531.1">
    <property type="nucleotide sequence ID" value="NZ_JBHSBN010000060.1"/>
</dbReference>
<name>A0ABV8KY57_9ACTN</name>
<evidence type="ECO:0000313" key="2">
    <source>
        <dbReference type="Proteomes" id="UP001595868"/>
    </source>
</evidence>
<evidence type="ECO:0000313" key="1">
    <source>
        <dbReference type="EMBL" id="MFC4110780.1"/>
    </source>
</evidence>
<proteinExistence type="predicted"/>
<sequence>MVFLMPSKFALFCEYEALFAADFWPALTELAAVHGDSVVDLLVIEPNAASYYIPEYRMYPAFSLPVESNEDRYWDALNEEPEGDITGAVIHSANMIALSGLSARWGIWADRHLGIAVVQGAPIEDDSGSWRERNGPFLGVEDALVHYVAPNFGGQVPEALAGELTAKFGNRL</sequence>
<comment type="caution">
    <text evidence="1">The sequence shown here is derived from an EMBL/GenBank/DDBJ whole genome shotgun (WGS) entry which is preliminary data.</text>
</comment>
<dbReference type="EMBL" id="JBHSBN010000060">
    <property type="protein sequence ID" value="MFC4110780.1"/>
    <property type="molecule type" value="Genomic_DNA"/>
</dbReference>